<dbReference type="RefSeq" id="XP_033573520.1">
    <property type="nucleotide sequence ID" value="XM_033726657.1"/>
</dbReference>
<dbReference type="AlphaFoldDB" id="A0A6A6YCJ7"/>
<dbReference type="CDD" id="cd20071">
    <property type="entry name" value="SET_SMYD"/>
    <property type="match status" value="1"/>
</dbReference>
<dbReference type="SUPFAM" id="SSF82199">
    <property type="entry name" value="SET domain"/>
    <property type="match status" value="1"/>
</dbReference>
<protein>
    <recommendedName>
        <fullName evidence="1">SET domain-containing protein</fullName>
    </recommendedName>
</protein>
<dbReference type="InterPro" id="IPR001214">
    <property type="entry name" value="SET_dom"/>
</dbReference>
<reference evidence="2 4" key="1">
    <citation type="journal article" date="2020" name="Stud. Mycol.">
        <title>101 Dothideomycetes genomes: a test case for predicting lifestyles and emergence of pathogens.</title>
        <authorList>
            <person name="Haridas S."/>
            <person name="Albert R."/>
            <person name="Binder M."/>
            <person name="Bloem J."/>
            <person name="Labutti K."/>
            <person name="Salamov A."/>
            <person name="Andreopoulos B."/>
            <person name="Baker S."/>
            <person name="Barry K."/>
            <person name="Bills G."/>
            <person name="Bluhm B."/>
            <person name="Cannon C."/>
            <person name="Castanera R."/>
            <person name="Culley D."/>
            <person name="Daum C."/>
            <person name="Ezra D."/>
            <person name="Gonzalez J."/>
            <person name="Henrissat B."/>
            <person name="Kuo A."/>
            <person name="Liang C."/>
            <person name="Lipzen A."/>
            <person name="Lutzoni F."/>
            <person name="Magnuson J."/>
            <person name="Mondo S."/>
            <person name="Nolan M."/>
            <person name="Ohm R."/>
            <person name="Pangilinan J."/>
            <person name="Park H.-J."/>
            <person name="Ramirez L."/>
            <person name="Alfaro M."/>
            <person name="Sun H."/>
            <person name="Tritt A."/>
            <person name="Yoshinaga Y."/>
            <person name="Zwiers L.-H."/>
            <person name="Turgeon B."/>
            <person name="Goodwin S."/>
            <person name="Spatafora J."/>
            <person name="Crous P."/>
            <person name="Grigoriev I."/>
        </authorList>
    </citation>
    <scope>NUCLEOTIDE SEQUENCE</scope>
    <source>
        <strain evidence="2 4">CBS 304.34</strain>
    </source>
</reference>
<proteinExistence type="predicted"/>
<name>A0A6A6YCJ7_9PEZI</name>
<dbReference type="Proteomes" id="UP000504636">
    <property type="component" value="Unplaced"/>
</dbReference>
<dbReference type="EMBL" id="MU003707">
    <property type="protein sequence ID" value="KAF2806556.1"/>
    <property type="molecule type" value="Genomic_DNA"/>
</dbReference>
<evidence type="ECO:0000313" key="4">
    <source>
        <dbReference type="RefSeq" id="XP_033573520.1"/>
    </source>
</evidence>
<reference evidence="4" key="2">
    <citation type="submission" date="2020-04" db="EMBL/GenBank/DDBJ databases">
        <authorList>
            <consortium name="NCBI Genome Project"/>
        </authorList>
    </citation>
    <scope>NUCLEOTIDE SEQUENCE</scope>
    <source>
        <strain evidence="4">CBS 304.34</strain>
    </source>
</reference>
<dbReference type="PROSITE" id="PS50280">
    <property type="entry name" value="SET"/>
    <property type="match status" value="1"/>
</dbReference>
<dbReference type="InterPro" id="IPR046341">
    <property type="entry name" value="SET_dom_sf"/>
</dbReference>
<feature type="domain" description="SET" evidence="1">
    <location>
        <begin position="170"/>
        <end position="398"/>
    </location>
</feature>
<dbReference type="Gene3D" id="2.170.270.10">
    <property type="entry name" value="SET domain"/>
    <property type="match status" value="1"/>
</dbReference>
<gene>
    <name evidence="2 4" type="ORF">BDZ99DRAFT_538899</name>
</gene>
<dbReference type="GeneID" id="54467550"/>
<dbReference type="GO" id="GO:0005634">
    <property type="term" value="C:nucleus"/>
    <property type="evidence" value="ECO:0007669"/>
    <property type="project" value="TreeGrafter"/>
</dbReference>
<evidence type="ECO:0000259" key="1">
    <source>
        <dbReference type="PROSITE" id="PS50280"/>
    </source>
</evidence>
<dbReference type="SMART" id="SM00317">
    <property type="entry name" value="SET"/>
    <property type="match status" value="1"/>
</dbReference>
<evidence type="ECO:0000313" key="3">
    <source>
        <dbReference type="Proteomes" id="UP000504636"/>
    </source>
</evidence>
<reference evidence="4" key="3">
    <citation type="submission" date="2025-04" db="UniProtKB">
        <authorList>
            <consortium name="RefSeq"/>
        </authorList>
    </citation>
    <scope>IDENTIFICATION</scope>
    <source>
        <strain evidence="4">CBS 304.34</strain>
    </source>
</reference>
<evidence type="ECO:0000313" key="2">
    <source>
        <dbReference type="EMBL" id="KAF2806556.1"/>
    </source>
</evidence>
<sequence>MPPILEQLREVGFAIQHTPRHAQYRLLRAKIWKMLEYPEMVASDAYKIITLCDIATEFGADAVSMRDTNEVNMCKKDGYELLIRSLLEMHCVADALGVCNEAAQYYPDSFESYTEEIYGAIRAQDLPNAPTASYIPRTYPTISSEYLTRSEADIESSNAQFKRPPLDGTCRISHSTLAAGKPDVYGVFATRPIPKQGLVHKESTTFIAATRSVPAPPVAHPPHDAASIPEAFDSNCFQVRADAHVPNALHTLLFTTFLSKCARDNCPHPLEHPLIAGLTASYGPASSRKFSLQRDIRDPIHFLEYLGIDTYGDLRYDMDVLLTVYERIRNNSFGCVDRQAVEGVGPLFSFFNHSCEPNVSWQVENPGEVVAGQPPTRSIVMRAKSNIEEGEELFITYIAPESPDGFLPVEERRKELMTWMGGPCQCTRCVRESEAEKGLSLKMKELAGRLLGGA</sequence>
<dbReference type="OrthoDB" id="438641at2759"/>
<dbReference type="PANTHER" id="PTHR12197">
    <property type="entry name" value="HISTONE-LYSINE N-METHYLTRANSFERASE SMYD"/>
    <property type="match status" value="1"/>
</dbReference>
<accession>A0A6A6YCJ7</accession>
<keyword evidence="3" id="KW-1185">Reference proteome</keyword>
<dbReference type="PANTHER" id="PTHR12197:SF251">
    <property type="entry name" value="EG:BACR7C10.4 PROTEIN"/>
    <property type="match status" value="1"/>
</dbReference>
<organism evidence="2">
    <name type="scientific">Mytilinidion resinicola</name>
    <dbReference type="NCBI Taxonomy" id="574789"/>
    <lineage>
        <taxon>Eukaryota</taxon>
        <taxon>Fungi</taxon>
        <taxon>Dikarya</taxon>
        <taxon>Ascomycota</taxon>
        <taxon>Pezizomycotina</taxon>
        <taxon>Dothideomycetes</taxon>
        <taxon>Pleosporomycetidae</taxon>
        <taxon>Mytilinidiales</taxon>
        <taxon>Mytilinidiaceae</taxon>
        <taxon>Mytilinidion</taxon>
    </lineage>
</organism>
<dbReference type="InterPro" id="IPR050869">
    <property type="entry name" value="H3K4_H4K5_MeTrfase"/>
</dbReference>
<dbReference type="Pfam" id="PF00856">
    <property type="entry name" value="SET"/>
    <property type="match status" value="1"/>
</dbReference>